<dbReference type="InterPro" id="IPR021136">
    <property type="entry name" value="Flagellar_hook_control-like_C"/>
</dbReference>
<dbReference type="RefSeq" id="WP_202768312.1">
    <property type="nucleotide sequence ID" value="NZ_JAESWA010000023.1"/>
</dbReference>
<feature type="region of interest" description="Disordered" evidence="1">
    <location>
        <begin position="470"/>
        <end position="504"/>
    </location>
</feature>
<feature type="region of interest" description="Disordered" evidence="1">
    <location>
        <begin position="272"/>
        <end position="335"/>
    </location>
</feature>
<dbReference type="Proteomes" id="UP000623681">
    <property type="component" value="Unassembled WGS sequence"/>
</dbReference>
<dbReference type="AlphaFoldDB" id="A0A937FJV2"/>
<protein>
    <submittedName>
        <fullName evidence="3">Flagellar hook-length control protein FliK</fullName>
    </submittedName>
</protein>
<feature type="compositionally biased region" description="Basic and acidic residues" evidence="1">
    <location>
        <begin position="321"/>
        <end position="335"/>
    </location>
</feature>
<keyword evidence="3" id="KW-0969">Cilium</keyword>
<evidence type="ECO:0000256" key="1">
    <source>
        <dbReference type="SAM" id="MobiDB-lite"/>
    </source>
</evidence>
<name>A0A937FJV2_9CLOT</name>
<dbReference type="Gene3D" id="3.30.750.140">
    <property type="match status" value="1"/>
</dbReference>
<evidence type="ECO:0000259" key="2">
    <source>
        <dbReference type="Pfam" id="PF02120"/>
    </source>
</evidence>
<reference evidence="3" key="1">
    <citation type="submission" date="2021-01" db="EMBL/GenBank/DDBJ databases">
        <title>Genome public.</title>
        <authorList>
            <person name="Liu C."/>
            <person name="Sun Q."/>
        </authorList>
    </citation>
    <scope>NUCLEOTIDE SEQUENCE</scope>
    <source>
        <strain evidence="3">YIM B02565</strain>
    </source>
</reference>
<dbReference type="CDD" id="cd17470">
    <property type="entry name" value="T3SS_Flik_C"/>
    <property type="match status" value="1"/>
</dbReference>
<feature type="compositionally biased region" description="Basic and acidic residues" evidence="1">
    <location>
        <begin position="272"/>
        <end position="281"/>
    </location>
</feature>
<feature type="compositionally biased region" description="Basic and acidic residues" evidence="1">
    <location>
        <begin position="61"/>
        <end position="96"/>
    </location>
</feature>
<sequence>MNIGKINFSTDINLSESKVSYKNDRQQNFKDYFDNSVKLKEDDKKADLRQVDSVDNNRNVKAGDSKEEVKNVKSTEDNEKVDGKDGDRDTNTSKEKLEEVVKKLEDLKDELAKIQKDNKGDSKSIEDLLSVINSLILALQNLKDQKNGISETQGVNGQLTNTMNLLGGQSLQNSQDLSLADIQNKALFTKVNDIIQELKLNPVQNGETGNISAEIVKLLTDMDGGEQFKDILSKLQDVVKEIPKVIVDATKDMNTSNVSNQVYITDSKVEEGNAKATDETTIKNNNSSQKGNENGLASVGKTNADATSIAKTVDVSSNADGSKEESNSESSKEDDFLQSILKGKGNDNFDKVAQLNLNRVQVPVDNVVNEAQSISKANITQDVIKTIKFMETSSLKELTVKMNPKDLGEITIKLVAQGEQMKATINASNKEAYDLLNSKVQEIKNTLNTQNIKIDDVNVSLNDNYTAFSSGQESFGAEKGNDGRSNSSGKTETPEITEITDETEETLLYNNLNKLA</sequence>
<feature type="compositionally biased region" description="Polar residues" evidence="1">
    <location>
        <begin position="300"/>
        <end position="320"/>
    </location>
</feature>
<keyword evidence="3" id="KW-0282">Flagellum</keyword>
<feature type="region of interest" description="Disordered" evidence="1">
    <location>
        <begin position="48"/>
        <end position="96"/>
    </location>
</feature>
<dbReference type="EMBL" id="JAESWA010000023">
    <property type="protein sequence ID" value="MBL4932931.1"/>
    <property type="molecule type" value="Genomic_DNA"/>
</dbReference>
<evidence type="ECO:0000313" key="3">
    <source>
        <dbReference type="EMBL" id="MBL4932931.1"/>
    </source>
</evidence>
<accession>A0A937FJV2</accession>
<dbReference type="InterPro" id="IPR038610">
    <property type="entry name" value="FliK-like_C_sf"/>
</dbReference>
<proteinExistence type="predicted"/>
<dbReference type="Pfam" id="PF02120">
    <property type="entry name" value="Flg_hook"/>
    <property type="match status" value="1"/>
</dbReference>
<keyword evidence="4" id="KW-1185">Reference proteome</keyword>
<keyword evidence="3" id="KW-0966">Cell projection</keyword>
<feature type="compositionally biased region" description="Polar residues" evidence="1">
    <location>
        <begin position="282"/>
        <end position="292"/>
    </location>
</feature>
<evidence type="ECO:0000313" key="4">
    <source>
        <dbReference type="Proteomes" id="UP000623681"/>
    </source>
</evidence>
<gene>
    <name evidence="3" type="ORF">JK634_14045</name>
</gene>
<feature type="domain" description="Flagellar hook-length control protein-like C-terminal" evidence="2">
    <location>
        <begin position="386"/>
        <end position="465"/>
    </location>
</feature>
<organism evidence="3 4">
    <name type="scientific">Clostridium paridis</name>
    <dbReference type="NCBI Taxonomy" id="2803863"/>
    <lineage>
        <taxon>Bacteria</taxon>
        <taxon>Bacillati</taxon>
        <taxon>Bacillota</taxon>
        <taxon>Clostridia</taxon>
        <taxon>Eubacteriales</taxon>
        <taxon>Clostridiaceae</taxon>
        <taxon>Clostridium</taxon>
    </lineage>
</organism>
<comment type="caution">
    <text evidence="3">The sequence shown here is derived from an EMBL/GenBank/DDBJ whole genome shotgun (WGS) entry which is preliminary data.</text>
</comment>